<sequence>MTTEKIMIVAVRHIEPTQLLIMKKNSTHARERKPKTLEMSEIVVLVSGGSCHVNDSDNWEEIVTVYAHYIKPDWTLIVKENLIQPRSANRRFWGPAACRCPDLSDHATRTTVMSTKTIMIVTANYGEPNQPSIMKKDSTQTRKRNPRL</sequence>
<reference evidence="1" key="1">
    <citation type="submission" date="2023-04" db="EMBL/GenBank/DDBJ databases">
        <title>A chromosome-level genome assembly of the parasitoid wasp Eretmocerus hayati.</title>
        <authorList>
            <person name="Zhong Y."/>
            <person name="Liu S."/>
            <person name="Liu Y."/>
        </authorList>
    </citation>
    <scope>NUCLEOTIDE SEQUENCE</scope>
    <source>
        <strain evidence="1">ZJU_SS_LIU_2023</strain>
    </source>
</reference>
<accession>A0ACC2N9B8</accession>
<proteinExistence type="predicted"/>
<evidence type="ECO:0000313" key="2">
    <source>
        <dbReference type="Proteomes" id="UP001239111"/>
    </source>
</evidence>
<gene>
    <name evidence="1" type="ORF">QAD02_009381</name>
</gene>
<dbReference type="EMBL" id="CM056744">
    <property type="protein sequence ID" value="KAJ8667718.1"/>
    <property type="molecule type" value="Genomic_DNA"/>
</dbReference>
<organism evidence="1 2">
    <name type="scientific">Eretmocerus hayati</name>
    <dbReference type="NCBI Taxonomy" id="131215"/>
    <lineage>
        <taxon>Eukaryota</taxon>
        <taxon>Metazoa</taxon>
        <taxon>Ecdysozoa</taxon>
        <taxon>Arthropoda</taxon>
        <taxon>Hexapoda</taxon>
        <taxon>Insecta</taxon>
        <taxon>Pterygota</taxon>
        <taxon>Neoptera</taxon>
        <taxon>Endopterygota</taxon>
        <taxon>Hymenoptera</taxon>
        <taxon>Apocrita</taxon>
        <taxon>Proctotrupomorpha</taxon>
        <taxon>Chalcidoidea</taxon>
        <taxon>Aphelinidae</taxon>
        <taxon>Aphelininae</taxon>
        <taxon>Eretmocerus</taxon>
    </lineage>
</organism>
<name>A0ACC2N9B8_9HYME</name>
<dbReference type="Proteomes" id="UP001239111">
    <property type="component" value="Chromosome 4"/>
</dbReference>
<protein>
    <submittedName>
        <fullName evidence="1">Uncharacterized protein</fullName>
    </submittedName>
</protein>
<evidence type="ECO:0000313" key="1">
    <source>
        <dbReference type="EMBL" id="KAJ8667718.1"/>
    </source>
</evidence>
<keyword evidence="2" id="KW-1185">Reference proteome</keyword>
<comment type="caution">
    <text evidence="1">The sequence shown here is derived from an EMBL/GenBank/DDBJ whole genome shotgun (WGS) entry which is preliminary data.</text>
</comment>